<keyword evidence="3 8" id="KW-0547">Nucleotide-binding</keyword>
<dbReference type="PANTHER" id="PTHR21299:SF2">
    <property type="entry name" value="CYTIDYLATE KINASE"/>
    <property type="match status" value="1"/>
</dbReference>
<dbReference type="Gene3D" id="3.40.50.300">
    <property type="entry name" value="P-loop containing nucleotide triphosphate hydrolases"/>
    <property type="match status" value="1"/>
</dbReference>
<dbReference type="STRING" id="1765967.BW247_06650"/>
<keyword evidence="4 8" id="KW-0418">Kinase</keyword>
<dbReference type="CDD" id="cd02020">
    <property type="entry name" value="CMPK"/>
    <property type="match status" value="1"/>
</dbReference>
<evidence type="ECO:0000256" key="8">
    <source>
        <dbReference type="HAMAP-Rule" id="MF_00238"/>
    </source>
</evidence>
<evidence type="ECO:0000259" key="9">
    <source>
        <dbReference type="Pfam" id="PF02224"/>
    </source>
</evidence>
<evidence type="ECO:0000256" key="1">
    <source>
        <dbReference type="ARBA" id="ARBA00009427"/>
    </source>
</evidence>
<evidence type="ECO:0000256" key="7">
    <source>
        <dbReference type="ARBA" id="ARBA00048478"/>
    </source>
</evidence>
<dbReference type="GO" id="GO:0005524">
    <property type="term" value="F:ATP binding"/>
    <property type="evidence" value="ECO:0007669"/>
    <property type="project" value="UniProtKB-UniRule"/>
</dbReference>
<dbReference type="SUPFAM" id="SSF52540">
    <property type="entry name" value="P-loop containing nucleoside triphosphate hydrolases"/>
    <property type="match status" value="1"/>
</dbReference>
<evidence type="ECO:0000256" key="4">
    <source>
        <dbReference type="ARBA" id="ARBA00022777"/>
    </source>
</evidence>
<dbReference type="GO" id="GO:0005829">
    <property type="term" value="C:cytosol"/>
    <property type="evidence" value="ECO:0007669"/>
    <property type="project" value="TreeGrafter"/>
</dbReference>
<feature type="binding site" evidence="8">
    <location>
        <begin position="12"/>
        <end position="20"/>
    </location>
    <ligand>
        <name>ATP</name>
        <dbReference type="ChEBI" id="CHEBI:30616"/>
    </ligand>
</feature>
<proteinExistence type="inferred from homology"/>
<evidence type="ECO:0000313" key="11">
    <source>
        <dbReference type="Proteomes" id="UP000243807"/>
    </source>
</evidence>
<dbReference type="InterPro" id="IPR011994">
    <property type="entry name" value="Cytidylate_kinase_dom"/>
</dbReference>
<dbReference type="KEGG" id="afy:BW247_06650"/>
<keyword evidence="2 8" id="KW-0808">Transferase</keyword>
<dbReference type="GO" id="GO:0006220">
    <property type="term" value="P:pyrimidine nucleotide metabolic process"/>
    <property type="evidence" value="ECO:0007669"/>
    <property type="project" value="UniProtKB-UniRule"/>
</dbReference>
<dbReference type="AlphaFoldDB" id="A0A1P8UG75"/>
<keyword evidence="5 8" id="KW-0067">ATP-binding</keyword>
<comment type="catalytic activity">
    <reaction evidence="6 8">
        <text>dCMP + ATP = dCDP + ADP</text>
        <dbReference type="Rhea" id="RHEA:25094"/>
        <dbReference type="ChEBI" id="CHEBI:30616"/>
        <dbReference type="ChEBI" id="CHEBI:57566"/>
        <dbReference type="ChEBI" id="CHEBI:58593"/>
        <dbReference type="ChEBI" id="CHEBI:456216"/>
        <dbReference type="EC" id="2.7.4.25"/>
    </reaction>
</comment>
<dbReference type="EMBL" id="CP019434">
    <property type="protein sequence ID" value="APZ42810.1"/>
    <property type="molecule type" value="Genomic_DNA"/>
</dbReference>
<evidence type="ECO:0000256" key="3">
    <source>
        <dbReference type="ARBA" id="ARBA00022741"/>
    </source>
</evidence>
<dbReference type="GO" id="GO:0036430">
    <property type="term" value="F:CMP kinase activity"/>
    <property type="evidence" value="ECO:0007669"/>
    <property type="project" value="RHEA"/>
</dbReference>
<dbReference type="PANTHER" id="PTHR21299">
    <property type="entry name" value="CYTIDYLATE KINASE/PANTOATE-BETA-ALANINE LIGASE"/>
    <property type="match status" value="1"/>
</dbReference>
<keyword evidence="8" id="KW-0963">Cytoplasm</keyword>
<comment type="similarity">
    <text evidence="1 8">Belongs to the cytidylate kinase family. Type 1 subfamily.</text>
</comment>
<dbReference type="InterPro" id="IPR003136">
    <property type="entry name" value="Cytidylate_kin"/>
</dbReference>
<evidence type="ECO:0000313" key="10">
    <source>
        <dbReference type="EMBL" id="APZ42810.1"/>
    </source>
</evidence>
<organism evidence="10 11">
    <name type="scientific">Acidihalobacter ferrooxydans</name>
    <dbReference type="NCBI Taxonomy" id="1765967"/>
    <lineage>
        <taxon>Bacteria</taxon>
        <taxon>Pseudomonadati</taxon>
        <taxon>Pseudomonadota</taxon>
        <taxon>Gammaproteobacteria</taxon>
        <taxon>Chromatiales</taxon>
        <taxon>Ectothiorhodospiraceae</taxon>
        <taxon>Acidihalobacter</taxon>
    </lineage>
</organism>
<protein>
    <recommendedName>
        <fullName evidence="8">Cytidylate kinase</fullName>
        <shortName evidence="8">CK</shortName>
        <ecNumber evidence="8">2.7.4.25</ecNumber>
    </recommendedName>
    <alternativeName>
        <fullName evidence="8">Cytidine monophosphate kinase</fullName>
        <shortName evidence="8">CMP kinase</shortName>
    </alternativeName>
</protein>
<sequence>MNDQIPVIAIDGPSGSGKGTISRLLAQRLGWHWLDSGALYRLVALTAQHAAVSPDDAAALAVLARQMRIAFPVVEGQGKVVLNGEDVTSAIRDEACGALASRVAVLPEVRDALLDLQRRFRVLPGLVADGRDMGTVVFPDAALKVFLTASVSARADRRWKQLREQGVDANLNSLYRDLEQRDARDRQRTVSPLVCAADAVKIDSTDLDIDGVLGRIMTLVLDRGIAGS</sequence>
<evidence type="ECO:0000256" key="5">
    <source>
        <dbReference type="ARBA" id="ARBA00022840"/>
    </source>
</evidence>
<dbReference type="NCBIfam" id="TIGR00017">
    <property type="entry name" value="cmk"/>
    <property type="match status" value="1"/>
</dbReference>
<dbReference type="RefSeq" id="WP_076836459.1">
    <property type="nucleotide sequence ID" value="NZ_CP019434.1"/>
</dbReference>
<dbReference type="GO" id="GO:0036431">
    <property type="term" value="F:dCMP kinase activity"/>
    <property type="evidence" value="ECO:0007669"/>
    <property type="project" value="InterPro"/>
</dbReference>
<reference evidence="10 11" key="1">
    <citation type="submission" date="2017-01" db="EMBL/GenBank/DDBJ databases">
        <title>Draft sequence of Acidihalobacter ferrooxidans strain DSM 14175 (strain V8).</title>
        <authorList>
            <person name="Khaleque H.N."/>
            <person name="Ramsay J.P."/>
            <person name="Murphy R.J.T."/>
            <person name="Kaksonen A.H."/>
            <person name="Boxall N.J."/>
            <person name="Watkin E.L.J."/>
        </authorList>
    </citation>
    <scope>NUCLEOTIDE SEQUENCE [LARGE SCALE GENOMIC DNA]</scope>
    <source>
        <strain evidence="10 11">V8</strain>
    </source>
</reference>
<dbReference type="EC" id="2.7.4.25" evidence="8"/>
<comment type="subcellular location">
    <subcellularLocation>
        <location evidence="8">Cytoplasm</location>
    </subcellularLocation>
</comment>
<dbReference type="Proteomes" id="UP000243807">
    <property type="component" value="Chromosome"/>
</dbReference>
<feature type="domain" description="Cytidylate kinase" evidence="9">
    <location>
        <begin position="8"/>
        <end position="220"/>
    </location>
</feature>
<comment type="catalytic activity">
    <reaction evidence="7 8">
        <text>CMP + ATP = CDP + ADP</text>
        <dbReference type="Rhea" id="RHEA:11600"/>
        <dbReference type="ChEBI" id="CHEBI:30616"/>
        <dbReference type="ChEBI" id="CHEBI:58069"/>
        <dbReference type="ChEBI" id="CHEBI:60377"/>
        <dbReference type="ChEBI" id="CHEBI:456216"/>
        <dbReference type="EC" id="2.7.4.25"/>
    </reaction>
</comment>
<dbReference type="HAMAP" id="MF_00238">
    <property type="entry name" value="Cytidyl_kinase_type1"/>
    <property type="match status" value="1"/>
</dbReference>
<gene>
    <name evidence="8" type="primary">cmk</name>
    <name evidence="10" type="ORF">BW247_06650</name>
</gene>
<accession>A0A1P8UG75</accession>
<evidence type="ECO:0000256" key="6">
    <source>
        <dbReference type="ARBA" id="ARBA00047615"/>
    </source>
</evidence>
<keyword evidence="11" id="KW-1185">Reference proteome</keyword>
<dbReference type="InterPro" id="IPR027417">
    <property type="entry name" value="P-loop_NTPase"/>
</dbReference>
<dbReference type="OrthoDB" id="9807434at2"/>
<dbReference type="GO" id="GO:0015949">
    <property type="term" value="P:nucleobase-containing small molecule interconversion"/>
    <property type="evidence" value="ECO:0007669"/>
    <property type="project" value="TreeGrafter"/>
</dbReference>
<dbReference type="Pfam" id="PF02224">
    <property type="entry name" value="Cytidylate_kin"/>
    <property type="match status" value="1"/>
</dbReference>
<name>A0A1P8UG75_9GAMM</name>
<evidence type="ECO:0000256" key="2">
    <source>
        <dbReference type="ARBA" id="ARBA00022679"/>
    </source>
</evidence>